<evidence type="ECO:0000313" key="2">
    <source>
        <dbReference type="Proteomes" id="UP000031668"/>
    </source>
</evidence>
<reference evidence="1 2" key="1">
    <citation type="journal article" date="2014" name="Genome Biol. Evol.">
        <title>The genome of the myxosporean Thelohanellus kitauei shows adaptations to nutrient acquisition within its fish host.</title>
        <authorList>
            <person name="Yang Y."/>
            <person name="Xiong J."/>
            <person name="Zhou Z."/>
            <person name="Huo F."/>
            <person name="Miao W."/>
            <person name="Ran C."/>
            <person name="Liu Y."/>
            <person name="Zhang J."/>
            <person name="Feng J."/>
            <person name="Wang M."/>
            <person name="Wang M."/>
            <person name="Wang L."/>
            <person name="Yao B."/>
        </authorList>
    </citation>
    <scope>NUCLEOTIDE SEQUENCE [LARGE SCALE GENOMIC DNA]</scope>
    <source>
        <strain evidence="1">Wuqing</strain>
    </source>
</reference>
<organism evidence="1 2">
    <name type="scientific">Thelohanellus kitauei</name>
    <name type="common">Myxosporean</name>
    <dbReference type="NCBI Taxonomy" id="669202"/>
    <lineage>
        <taxon>Eukaryota</taxon>
        <taxon>Metazoa</taxon>
        <taxon>Cnidaria</taxon>
        <taxon>Myxozoa</taxon>
        <taxon>Myxosporea</taxon>
        <taxon>Bivalvulida</taxon>
        <taxon>Platysporina</taxon>
        <taxon>Myxobolidae</taxon>
        <taxon>Thelohanellus</taxon>
    </lineage>
</organism>
<protein>
    <submittedName>
        <fullName evidence="1">Uncharacterized protein</fullName>
    </submittedName>
</protein>
<dbReference type="AlphaFoldDB" id="A0A0C2MSE2"/>
<proteinExistence type="predicted"/>
<evidence type="ECO:0000313" key="1">
    <source>
        <dbReference type="EMBL" id="KII70231.1"/>
    </source>
</evidence>
<keyword evidence="2" id="KW-1185">Reference proteome</keyword>
<comment type="caution">
    <text evidence="1">The sequence shown here is derived from an EMBL/GenBank/DDBJ whole genome shotgun (WGS) entry which is preliminary data.</text>
</comment>
<dbReference type="EMBL" id="JWZT01002137">
    <property type="protein sequence ID" value="KII70231.1"/>
    <property type="molecule type" value="Genomic_DNA"/>
</dbReference>
<name>A0A0C2MSE2_THEKT</name>
<dbReference type="Proteomes" id="UP000031668">
    <property type="component" value="Unassembled WGS sequence"/>
</dbReference>
<accession>A0A0C2MSE2</accession>
<gene>
    <name evidence="1" type="ORF">RF11_11838</name>
</gene>
<sequence length="127" mass="14485">MVLATLDQCDSKIKTNPNLCKNEYQGGHPVNGSWDFGGIERTNEQHVFLVEVPDRTVVTLISIITVQRVAWIAKYYRLFSQLFSSTNDLLPRYRKPFSAFIGSLDSSSCQYYQGNLERSKDENSAKK</sequence>
<dbReference type="OrthoDB" id="424490at2759"/>